<feature type="compositionally biased region" description="Polar residues" evidence="1">
    <location>
        <begin position="57"/>
        <end position="69"/>
    </location>
</feature>
<feature type="signal peptide" evidence="2">
    <location>
        <begin position="1"/>
        <end position="22"/>
    </location>
</feature>
<dbReference type="InParanoid" id="K1WU58"/>
<evidence type="ECO:0000256" key="1">
    <source>
        <dbReference type="SAM" id="MobiDB-lite"/>
    </source>
</evidence>
<dbReference type="KEGG" id="mbe:MBM_06008"/>
<dbReference type="OrthoDB" id="10620706at2759"/>
<sequence length="252" mass="25063">MKNFTSILTFLVVSASVVSARALPEQESQNAARTPYSYVAEITGRSPRKVKAFTNGTVTANSPATNGGATMNGKGHEWNSTLTASQAATSATGKKGTGATGLTATSKNATAEAGGKKGNKGATGLTPTSENRISEAGGDKGNKGPIGVSRVTNSTNVAAGKNGTASATASGVAAQKTDLTKEQIASIYLQDLNLLEEGRVMNATASSGAANSSTTYSAARAAWKAAQQAAASKAAAATAAPAVARPVTLPVA</sequence>
<accession>K1WU58</accession>
<feature type="chain" id="PRO_5003854956" evidence="2">
    <location>
        <begin position="23"/>
        <end position="252"/>
    </location>
</feature>
<keyword evidence="2" id="KW-0732">Signal</keyword>
<dbReference type="EMBL" id="JH921440">
    <property type="protein sequence ID" value="EKD15997.1"/>
    <property type="molecule type" value="Genomic_DNA"/>
</dbReference>
<name>K1WU58_MARBU</name>
<dbReference type="GeneID" id="18761943"/>
<evidence type="ECO:0000313" key="3">
    <source>
        <dbReference type="EMBL" id="EKD15997.1"/>
    </source>
</evidence>
<gene>
    <name evidence="3" type="ORF">MBM_06008</name>
</gene>
<dbReference type="AlphaFoldDB" id="K1WU58"/>
<feature type="compositionally biased region" description="Low complexity" evidence="1">
    <location>
        <begin position="100"/>
        <end position="113"/>
    </location>
</feature>
<feature type="region of interest" description="Disordered" evidence="1">
    <location>
        <begin position="57"/>
        <end position="147"/>
    </location>
</feature>
<protein>
    <submittedName>
        <fullName evidence="3">Uncharacterized protein</fullName>
    </submittedName>
</protein>
<organism evidence="3 4">
    <name type="scientific">Marssonina brunnea f. sp. multigermtubi (strain MB_m1)</name>
    <name type="common">Marssonina leaf spot fungus</name>
    <dbReference type="NCBI Taxonomy" id="1072389"/>
    <lineage>
        <taxon>Eukaryota</taxon>
        <taxon>Fungi</taxon>
        <taxon>Dikarya</taxon>
        <taxon>Ascomycota</taxon>
        <taxon>Pezizomycotina</taxon>
        <taxon>Leotiomycetes</taxon>
        <taxon>Helotiales</taxon>
        <taxon>Drepanopezizaceae</taxon>
        <taxon>Drepanopeziza</taxon>
    </lineage>
</organism>
<dbReference type="Proteomes" id="UP000006753">
    <property type="component" value="Unassembled WGS sequence"/>
</dbReference>
<evidence type="ECO:0000256" key="2">
    <source>
        <dbReference type="SAM" id="SignalP"/>
    </source>
</evidence>
<dbReference type="RefSeq" id="XP_007293897.1">
    <property type="nucleotide sequence ID" value="XM_007293835.1"/>
</dbReference>
<dbReference type="HOGENOM" id="CLU_1102993_0_0_1"/>
<evidence type="ECO:0000313" key="4">
    <source>
        <dbReference type="Proteomes" id="UP000006753"/>
    </source>
</evidence>
<keyword evidence="4" id="KW-1185">Reference proteome</keyword>
<reference evidence="3 4" key="1">
    <citation type="journal article" date="2012" name="BMC Genomics">
        <title>Sequencing the genome of Marssonina brunnea reveals fungus-poplar co-evolution.</title>
        <authorList>
            <person name="Zhu S."/>
            <person name="Cao Y.-Z."/>
            <person name="Jiang C."/>
            <person name="Tan B.-Y."/>
            <person name="Wang Z."/>
            <person name="Feng S."/>
            <person name="Zhang L."/>
            <person name="Su X.-H."/>
            <person name="Brejova B."/>
            <person name="Vinar T."/>
            <person name="Xu M."/>
            <person name="Wang M.-X."/>
            <person name="Zhang S.-G."/>
            <person name="Huang M.-R."/>
            <person name="Wu R."/>
            <person name="Zhou Y."/>
        </authorList>
    </citation>
    <scope>NUCLEOTIDE SEQUENCE [LARGE SCALE GENOMIC DNA]</scope>
    <source>
        <strain evidence="3 4">MB_m1</strain>
    </source>
</reference>
<proteinExistence type="predicted"/>
<feature type="compositionally biased region" description="Low complexity" evidence="1">
    <location>
        <begin position="80"/>
        <end position="94"/>
    </location>
</feature>